<dbReference type="GO" id="GO:0022857">
    <property type="term" value="F:transmembrane transporter activity"/>
    <property type="evidence" value="ECO:0007669"/>
    <property type="project" value="InterPro"/>
</dbReference>
<protein>
    <submittedName>
        <fullName evidence="10">Drug resistance MFS transporter, drug:H+ antiporter-2 family</fullName>
    </submittedName>
</protein>
<dbReference type="PRINTS" id="PR01036">
    <property type="entry name" value="TCRTETB"/>
</dbReference>
<comment type="similarity">
    <text evidence="2">Belongs to the major facilitator superfamily. EmrB family.</text>
</comment>
<name>C7XX63_9LACO</name>
<evidence type="ECO:0000256" key="4">
    <source>
        <dbReference type="ARBA" id="ARBA00022475"/>
    </source>
</evidence>
<evidence type="ECO:0000313" key="11">
    <source>
        <dbReference type="Proteomes" id="UP000003987"/>
    </source>
</evidence>
<evidence type="ECO:0000256" key="7">
    <source>
        <dbReference type="ARBA" id="ARBA00023136"/>
    </source>
</evidence>
<organism evidence="10 11">
    <name type="scientific">Limosilactobacillus coleohominis 101-4-CHN</name>
    <dbReference type="NCBI Taxonomy" id="575594"/>
    <lineage>
        <taxon>Bacteria</taxon>
        <taxon>Bacillati</taxon>
        <taxon>Bacillota</taxon>
        <taxon>Bacilli</taxon>
        <taxon>Lactobacillales</taxon>
        <taxon>Lactobacillaceae</taxon>
        <taxon>Limosilactobacillus</taxon>
    </lineage>
</organism>
<feature type="transmembrane region" description="Helical" evidence="8">
    <location>
        <begin position="326"/>
        <end position="347"/>
    </location>
</feature>
<evidence type="ECO:0000256" key="6">
    <source>
        <dbReference type="ARBA" id="ARBA00022989"/>
    </source>
</evidence>
<feature type="transmembrane region" description="Helical" evidence="8">
    <location>
        <begin position="425"/>
        <end position="448"/>
    </location>
</feature>
<dbReference type="eggNOG" id="COG2814">
    <property type="taxonomic scope" value="Bacteria"/>
</dbReference>
<evidence type="ECO:0000256" key="2">
    <source>
        <dbReference type="ARBA" id="ARBA00008537"/>
    </source>
</evidence>
<feature type="transmembrane region" description="Helical" evidence="8">
    <location>
        <begin position="50"/>
        <end position="66"/>
    </location>
</feature>
<keyword evidence="6 8" id="KW-1133">Transmembrane helix</keyword>
<feature type="transmembrane region" description="Helical" evidence="8">
    <location>
        <begin position="294"/>
        <end position="314"/>
    </location>
</feature>
<keyword evidence="11" id="KW-1185">Reference proteome</keyword>
<feature type="transmembrane region" description="Helical" evidence="8">
    <location>
        <begin position="7"/>
        <end position="30"/>
    </location>
</feature>
<dbReference type="Pfam" id="PF07690">
    <property type="entry name" value="MFS_1"/>
    <property type="match status" value="1"/>
</dbReference>
<dbReference type="PROSITE" id="PS50850">
    <property type="entry name" value="MFS"/>
    <property type="match status" value="1"/>
</dbReference>
<dbReference type="InterPro" id="IPR020846">
    <property type="entry name" value="MFS_dom"/>
</dbReference>
<comment type="subcellular location">
    <subcellularLocation>
        <location evidence="1">Cell membrane</location>
        <topology evidence="1">Multi-pass membrane protein</topology>
    </subcellularLocation>
</comment>
<dbReference type="PANTHER" id="PTHR42718">
    <property type="entry name" value="MAJOR FACILITATOR SUPERFAMILY MULTIDRUG TRANSPORTER MFSC"/>
    <property type="match status" value="1"/>
</dbReference>
<feature type="transmembrane region" description="Helical" evidence="8">
    <location>
        <begin position="97"/>
        <end position="120"/>
    </location>
</feature>
<evidence type="ECO:0000256" key="5">
    <source>
        <dbReference type="ARBA" id="ARBA00022692"/>
    </source>
</evidence>
<evidence type="ECO:0000256" key="8">
    <source>
        <dbReference type="SAM" id="Phobius"/>
    </source>
</evidence>
<dbReference type="EMBL" id="GG698805">
    <property type="protein sequence ID" value="EEU29883.1"/>
    <property type="molecule type" value="Genomic_DNA"/>
</dbReference>
<feature type="transmembrane region" description="Helical" evidence="8">
    <location>
        <begin position="359"/>
        <end position="380"/>
    </location>
</feature>
<keyword evidence="7 8" id="KW-0472">Membrane</keyword>
<evidence type="ECO:0000313" key="10">
    <source>
        <dbReference type="EMBL" id="EEU29883.1"/>
    </source>
</evidence>
<dbReference type="InterPro" id="IPR011701">
    <property type="entry name" value="MFS"/>
</dbReference>
<dbReference type="RefSeq" id="WP_006917229.1">
    <property type="nucleotide sequence ID" value="NZ_GG698805.1"/>
</dbReference>
<dbReference type="InterPro" id="IPR036259">
    <property type="entry name" value="MFS_trans_sf"/>
</dbReference>
<feature type="transmembrane region" description="Helical" evidence="8">
    <location>
        <begin position="73"/>
        <end position="91"/>
    </location>
</feature>
<dbReference type="NCBIfam" id="TIGR00711">
    <property type="entry name" value="efflux_EmrB"/>
    <property type="match status" value="1"/>
</dbReference>
<dbReference type="OrthoDB" id="9816041at2"/>
<feature type="transmembrane region" description="Helical" evidence="8">
    <location>
        <begin position="192"/>
        <end position="209"/>
    </location>
</feature>
<dbReference type="SUPFAM" id="SSF103473">
    <property type="entry name" value="MFS general substrate transporter"/>
    <property type="match status" value="1"/>
</dbReference>
<reference evidence="10 11" key="1">
    <citation type="submission" date="2009-06" db="EMBL/GenBank/DDBJ databases">
        <title>The Genome Sequence of Lactobacillus coleohominis strain 101-4-CHN.</title>
        <authorList>
            <consortium name="The Broad Institute Genome Sequencing Platform"/>
            <person name="Ward D."/>
            <person name="Young S.K."/>
            <person name="Zeng Q."/>
            <person name="Koehrsen M."/>
            <person name="Alvarado L."/>
            <person name="Berlin A."/>
            <person name="Borenstein D."/>
            <person name="Chen Z."/>
            <person name="Engels R."/>
            <person name="Freedman E."/>
            <person name="Gellesch M."/>
            <person name="Goldberg J."/>
            <person name="Griggs A."/>
            <person name="Gujja S."/>
            <person name="Heiman D."/>
            <person name="Hepburn T."/>
            <person name="Howarth C."/>
            <person name="Jen D."/>
            <person name="Larson L."/>
            <person name="Lewis B."/>
            <person name="Mehta T."/>
            <person name="Park D."/>
            <person name="Pearson M."/>
            <person name="Roberts A."/>
            <person name="Saif S."/>
            <person name="Shea T."/>
            <person name="Shenoy N."/>
            <person name="Sisk P."/>
            <person name="Stolte C."/>
            <person name="Sykes S."/>
            <person name="Walk T."/>
            <person name="White J."/>
            <person name="Yandava C."/>
            <person name="Liu Y."/>
            <person name="Xu Q."/>
            <person name="Lander E."/>
            <person name="Nusbaum C."/>
            <person name="Galagan J."/>
            <person name="Birren B."/>
        </authorList>
    </citation>
    <scope>NUCLEOTIDE SEQUENCE [LARGE SCALE GENOMIC DNA]</scope>
    <source>
        <strain evidence="10 11">101-4-CHN</strain>
    </source>
</reference>
<dbReference type="Proteomes" id="UP000003987">
    <property type="component" value="Unassembled WGS sequence"/>
</dbReference>
<evidence type="ECO:0000256" key="3">
    <source>
        <dbReference type="ARBA" id="ARBA00022448"/>
    </source>
</evidence>
<dbReference type="Gene3D" id="1.20.1250.20">
    <property type="entry name" value="MFS general substrate transporter like domains"/>
    <property type="match status" value="1"/>
</dbReference>
<accession>C7XX63</accession>
<evidence type="ECO:0000256" key="1">
    <source>
        <dbReference type="ARBA" id="ARBA00004651"/>
    </source>
</evidence>
<feature type="domain" description="Major facilitator superfamily (MFS) profile" evidence="9">
    <location>
        <begin position="8"/>
        <end position="453"/>
    </location>
</feature>
<proteinExistence type="inferred from homology"/>
<feature type="transmembrane region" description="Helical" evidence="8">
    <location>
        <begin position="261"/>
        <end position="282"/>
    </location>
</feature>
<feature type="transmembrane region" description="Helical" evidence="8">
    <location>
        <begin position="221"/>
        <end position="240"/>
    </location>
</feature>
<gene>
    <name evidence="10" type="ORF">HMPREF0501_01348</name>
</gene>
<keyword evidence="5 8" id="KW-0812">Transmembrane</keyword>
<dbReference type="InterPro" id="IPR004638">
    <property type="entry name" value="EmrB-like"/>
</dbReference>
<feature type="transmembrane region" description="Helical" evidence="8">
    <location>
        <begin position="160"/>
        <end position="180"/>
    </location>
</feature>
<feature type="transmembrane region" description="Helical" evidence="8">
    <location>
        <begin position="132"/>
        <end position="154"/>
    </location>
</feature>
<dbReference type="HOGENOM" id="CLU_000960_28_0_9"/>
<dbReference type="Gene3D" id="1.20.1720.10">
    <property type="entry name" value="Multidrug resistance protein D"/>
    <property type="match status" value="1"/>
</dbReference>
<dbReference type="PANTHER" id="PTHR42718:SF9">
    <property type="entry name" value="MAJOR FACILITATOR SUPERFAMILY MULTIDRUG TRANSPORTER MFSC"/>
    <property type="match status" value="1"/>
</dbReference>
<evidence type="ECO:0000259" key="9">
    <source>
        <dbReference type="PROSITE" id="PS50850"/>
    </source>
</evidence>
<keyword evidence="4" id="KW-1003">Cell membrane</keyword>
<dbReference type="AlphaFoldDB" id="C7XX63"/>
<dbReference type="GO" id="GO:0005886">
    <property type="term" value="C:plasma membrane"/>
    <property type="evidence" value="ECO:0007669"/>
    <property type="project" value="UniProtKB-SubCell"/>
</dbReference>
<sequence length="463" mass="51203">MSRKQKFVLSIMVLGTFFGIMCSTMMNIALPTLMRDFDLSSARVQWVSNGYMLVNALMIPVSAYLIKKYCYRNLFLIFTAIFGIGTVIGAVAPTFNIIVVGRMIQAIGSGIMMPLVNVMAMKYATDGHQGAVMGIVGLAFNFSPIIGPSVAGLILDFFSWRYLFILVLPFILITLVLSWIEMPSLATKENPQFNITGLITCSISLWFLLNSFSNFGSQSFLSFGVAGALFIGLLALVIFVGTQWHSQHPFVNLRIFRHTQFTLAVMVNFLLVSTMYGNTILLPLLVQNVMHQSAFVSGLVILPGALSTGLLSPVSGKWFDRYPIRWMVTYGLVVDLFGTAMQAFIGVHSGATFAAFWQFVRQFGIVMLLIPLQTEALAILPNDQLPDGVAMFNTTRQIAASFGMTFVVAMVNLTDHHYHIGTSAVGIQVGFITCFAILCFALVIAQFFHTNRQEFQHAEMGRE</sequence>
<feature type="transmembrane region" description="Helical" evidence="8">
    <location>
        <begin position="392"/>
        <end position="413"/>
    </location>
</feature>
<keyword evidence="3" id="KW-0813">Transport</keyword>
<dbReference type="STRING" id="575594.HMPREF0501_01348"/>